<keyword evidence="6" id="KW-1015">Disulfide bond</keyword>
<evidence type="ECO:0000313" key="9">
    <source>
        <dbReference type="EMBL" id="KAJ6224375.1"/>
    </source>
</evidence>
<protein>
    <recommendedName>
        <fullName evidence="3">acid phosphatase</fullName>
        <ecNumber evidence="3">3.1.3.2</ecNumber>
    </recommendedName>
</protein>
<dbReference type="AlphaFoldDB" id="A0A9Q0MIM4"/>
<keyword evidence="8" id="KW-0472">Membrane</keyword>
<organism evidence="9 10">
    <name type="scientific">Blomia tropicalis</name>
    <name type="common">Mite</name>
    <dbReference type="NCBI Taxonomy" id="40697"/>
    <lineage>
        <taxon>Eukaryota</taxon>
        <taxon>Metazoa</taxon>
        <taxon>Ecdysozoa</taxon>
        <taxon>Arthropoda</taxon>
        <taxon>Chelicerata</taxon>
        <taxon>Arachnida</taxon>
        <taxon>Acari</taxon>
        <taxon>Acariformes</taxon>
        <taxon>Sarcoptiformes</taxon>
        <taxon>Astigmata</taxon>
        <taxon>Glycyphagoidea</taxon>
        <taxon>Echimyopodidae</taxon>
        <taxon>Blomia</taxon>
    </lineage>
</organism>
<evidence type="ECO:0000256" key="4">
    <source>
        <dbReference type="ARBA" id="ARBA00022729"/>
    </source>
</evidence>
<keyword evidence="7" id="KW-0325">Glycoprotein</keyword>
<evidence type="ECO:0000313" key="10">
    <source>
        <dbReference type="Proteomes" id="UP001142055"/>
    </source>
</evidence>
<dbReference type="OMA" id="DYQLWNP"/>
<accession>A0A9Q0MIM4</accession>
<dbReference type="PROSITE" id="PS00778">
    <property type="entry name" value="HIS_ACID_PHOSPHAT_2"/>
    <property type="match status" value="1"/>
</dbReference>
<sequence length="376" mass="44736">MYRIGKFLHEAYKDFLDNQTEPIEKYIYVRSSGSKRCLESTQMLTTALLFGENENQSFLKFDNNLTDYDYLSQYWHPIPIHSISPKGSDSMLDSITPCPNADLVVSEMSHKNENMKRIVEENFDFLEEISRYTGNKIDSLKSVYDLYQELFIESQYDYHWWKEPYSIWTSDYETYALSKLRELSRIYWSIQWNNKELQTLRTGLLIKQLNDNIQNQIDKKNRDKKIFIYSTHDTKIALLLHSMGIFNGFLIPAGATILFELHQDKSGSLDPIDDWFLRFYYFNETYTSDWAYQMVSDKICVHHQSQWSCPANYFMRQMEKLEPFDWKYQCGLLIQPFSFFAINLFILTTNFACLLGLFILLRLYSSKVRNRIPSHN</sequence>
<comment type="caution">
    <text evidence="9">The sequence shown here is derived from an EMBL/GenBank/DDBJ whole genome shotgun (WGS) entry which is preliminary data.</text>
</comment>
<evidence type="ECO:0000256" key="6">
    <source>
        <dbReference type="ARBA" id="ARBA00023157"/>
    </source>
</evidence>
<keyword evidence="10" id="KW-1185">Reference proteome</keyword>
<dbReference type="EMBL" id="JAPWDV010000001">
    <property type="protein sequence ID" value="KAJ6224375.1"/>
    <property type="molecule type" value="Genomic_DNA"/>
</dbReference>
<keyword evidence="8" id="KW-1133">Transmembrane helix</keyword>
<dbReference type="EC" id="3.1.3.2" evidence="3"/>
<comment type="catalytic activity">
    <reaction evidence="1">
        <text>a phosphate monoester + H2O = an alcohol + phosphate</text>
        <dbReference type="Rhea" id="RHEA:15017"/>
        <dbReference type="ChEBI" id="CHEBI:15377"/>
        <dbReference type="ChEBI" id="CHEBI:30879"/>
        <dbReference type="ChEBI" id="CHEBI:43474"/>
        <dbReference type="ChEBI" id="CHEBI:67140"/>
        <dbReference type="EC" id="3.1.3.2"/>
    </reaction>
</comment>
<comment type="similarity">
    <text evidence="2">Belongs to the histidine acid phosphatase family.</text>
</comment>
<dbReference type="PANTHER" id="PTHR11567:SF211">
    <property type="entry name" value="PROSTATIC ACID PHOSPHATASE"/>
    <property type="match status" value="1"/>
</dbReference>
<dbReference type="InterPro" id="IPR000560">
    <property type="entry name" value="His_Pase_clade-2"/>
</dbReference>
<dbReference type="SUPFAM" id="SSF53254">
    <property type="entry name" value="Phosphoglycerate mutase-like"/>
    <property type="match status" value="1"/>
</dbReference>
<dbReference type="Proteomes" id="UP001142055">
    <property type="component" value="Chromosome 1"/>
</dbReference>
<evidence type="ECO:0000256" key="3">
    <source>
        <dbReference type="ARBA" id="ARBA00012646"/>
    </source>
</evidence>
<evidence type="ECO:0000256" key="7">
    <source>
        <dbReference type="ARBA" id="ARBA00023180"/>
    </source>
</evidence>
<name>A0A9Q0MIM4_BLOTA</name>
<dbReference type="CDD" id="cd07061">
    <property type="entry name" value="HP_HAP_like"/>
    <property type="match status" value="1"/>
</dbReference>
<dbReference type="GO" id="GO:0003993">
    <property type="term" value="F:acid phosphatase activity"/>
    <property type="evidence" value="ECO:0007669"/>
    <property type="project" value="UniProtKB-EC"/>
</dbReference>
<dbReference type="InterPro" id="IPR050645">
    <property type="entry name" value="Histidine_acid_phosphatase"/>
</dbReference>
<reference evidence="9" key="1">
    <citation type="submission" date="2022-12" db="EMBL/GenBank/DDBJ databases">
        <title>Genome assemblies of Blomia tropicalis.</title>
        <authorList>
            <person name="Cui Y."/>
        </authorList>
    </citation>
    <scope>NUCLEOTIDE SEQUENCE</scope>
    <source>
        <tissue evidence="9">Adult mites</tissue>
    </source>
</reference>
<keyword evidence="5" id="KW-0378">Hydrolase</keyword>
<dbReference type="Pfam" id="PF00328">
    <property type="entry name" value="His_Phos_2"/>
    <property type="match status" value="1"/>
</dbReference>
<dbReference type="InterPro" id="IPR033379">
    <property type="entry name" value="Acid_Pase_AS"/>
</dbReference>
<keyword evidence="4" id="KW-0732">Signal</keyword>
<dbReference type="Gene3D" id="3.40.50.1240">
    <property type="entry name" value="Phosphoglycerate mutase-like"/>
    <property type="match status" value="1"/>
</dbReference>
<gene>
    <name evidence="9" type="ORF">RDWZM_002920</name>
</gene>
<keyword evidence="8" id="KW-0812">Transmembrane</keyword>
<feature type="transmembrane region" description="Helical" evidence="8">
    <location>
        <begin position="337"/>
        <end position="361"/>
    </location>
</feature>
<evidence type="ECO:0000256" key="8">
    <source>
        <dbReference type="SAM" id="Phobius"/>
    </source>
</evidence>
<evidence type="ECO:0000256" key="5">
    <source>
        <dbReference type="ARBA" id="ARBA00022801"/>
    </source>
</evidence>
<proteinExistence type="inferred from homology"/>
<evidence type="ECO:0000256" key="1">
    <source>
        <dbReference type="ARBA" id="ARBA00000032"/>
    </source>
</evidence>
<dbReference type="PANTHER" id="PTHR11567">
    <property type="entry name" value="ACID PHOSPHATASE-RELATED"/>
    <property type="match status" value="1"/>
</dbReference>
<dbReference type="InterPro" id="IPR029033">
    <property type="entry name" value="His_PPase_superfam"/>
</dbReference>
<evidence type="ECO:0000256" key="2">
    <source>
        <dbReference type="ARBA" id="ARBA00005375"/>
    </source>
</evidence>